<organism evidence="3 4">
    <name type="scientific">Acorus calamus</name>
    <name type="common">Sweet flag</name>
    <dbReference type="NCBI Taxonomy" id="4465"/>
    <lineage>
        <taxon>Eukaryota</taxon>
        <taxon>Viridiplantae</taxon>
        <taxon>Streptophyta</taxon>
        <taxon>Embryophyta</taxon>
        <taxon>Tracheophyta</taxon>
        <taxon>Spermatophyta</taxon>
        <taxon>Magnoliopsida</taxon>
        <taxon>Liliopsida</taxon>
        <taxon>Acoraceae</taxon>
        <taxon>Acorus</taxon>
    </lineage>
</organism>
<dbReference type="SUPFAM" id="SSF48452">
    <property type="entry name" value="TPR-like"/>
    <property type="match status" value="3"/>
</dbReference>
<feature type="repeat" description="TPR" evidence="1">
    <location>
        <begin position="846"/>
        <end position="879"/>
    </location>
</feature>
<feature type="region of interest" description="Disordered" evidence="2">
    <location>
        <begin position="276"/>
        <end position="300"/>
    </location>
</feature>
<dbReference type="AlphaFoldDB" id="A0AAV9E6I7"/>
<dbReference type="InterPro" id="IPR011990">
    <property type="entry name" value="TPR-like_helical_dom_sf"/>
</dbReference>
<evidence type="ECO:0000313" key="3">
    <source>
        <dbReference type="EMBL" id="KAK1308997.1"/>
    </source>
</evidence>
<feature type="region of interest" description="Disordered" evidence="2">
    <location>
        <begin position="83"/>
        <end position="138"/>
    </location>
</feature>
<evidence type="ECO:0000256" key="2">
    <source>
        <dbReference type="SAM" id="MobiDB-lite"/>
    </source>
</evidence>
<dbReference type="PANTHER" id="PTHR44102:SF1">
    <property type="entry name" value="OS10G0471400 PROTEIN"/>
    <property type="match status" value="1"/>
</dbReference>
<sequence length="957" mass="105446">MGKYMKKSNISGEVAVMGVSQSTLGVHTRARTLALSRHQKTTSTPASAVSVGGGGGGDEDADGRYLQLRSRRLEKPAFVAPEMKKPKEKERVSCSNANPNPRLTGANHEAATEGAGVEEASFGENVLESDERGRTTRETTPCSLIRCSETIITPGSTTRATKSAVRNRRIQNAAHRNIPTAHEMEEFFAGAEKLQQKMFTENMNSLPGTNEAMERISYTGNGGERTNERNVVLRDVECEPKVLKLYVDLHKIMQCLCSSEWLKPNDLIQSSESLTTRDCSKSGCSSQTGSGEQRLDSGNIEEAESSLREGACLNYEEARALLGRLEYQRGNVEAALRVFEGIDIAAIAPKVKISVARRAEHRKSRFRNSAATPMSMNAVSLLFEAIFLKAKSLQDLGRFKEAAQSCSIILDTVESALPGGVPEDFGTDCKLQEILNKSVELLPELWKLAGYFHEAILSYRRALTHFNLDAVSTARIQKDFAIFLLYEGNDASPPNLKSQMDGSFIPRNNVEEAILLFMILFRNFALNKVEWDPSVLDHLTFALSVSGETKALANQVEELLPSIMDRKERYYTLALCYLGEGDALVALNLLRRLSASESPNCVKALLLASKICGENSDHAMGVSFARRALDCAQGECDQLEALAHCLLGINLSAQAHTSPSDTERIHRQSEALSALEKSVKLMQNDTRLVFNLSLEYAEQRKLEVALSHTKQLITLEGGCNIRSWLLVARILSAQKRYMDAEMIINAVLDQTGKYDQGELLRTKAKIQIAQGQIKNAIETYTNLLALLEVKNKSFGTSMTLLKNVKYDRRLEIETWIDLANVYSNMSQCCDAEVCLSKAKAINPYSASMWHATGRLYEAKGLPKEALRAFSTALGIEPTHGSSLVSMAEVLSQLGMKSSPSVRSLLTDALKADRANHSAWYNLGLCCMSEGGKSDVEAFECFQAADHLEESAPIEPFR</sequence>
<dbReference type="SMART" id="SM00028">
    <property type="entry name" value="TPR"/>
    <property type="match status" value="6"/>
</dbReference>
<keyword evidence="4" id="KW-1185">Reference proteome</keyword>
<dbReference type="EMBL" id="JAUJYO010000009">
    <property type="protein sequence ID" value="KAK1308997.1"/>
    <property type="molecule type" value="Genomic_DNA"/>
</dbReference>
<keyword evidence="1" id="KW-0802">TPR repeat</keyword>
<dbReference type="PROSITE" id="PS50005">
    <property type="entry name" value="TPR"/>
    <property type="match status" value="1"/>
</dbReference>
<dbReference type="Gene3D" id="1.25.40.10">
    <property type="entry name" value="Tetratricopeptide repeat domain"/>
    <property type="match status" value="3"/>
</dbReference>
<accession>A0AAV9E6I7</accession>
<gene>
    <name evidence="3" type="primary">KRP5</name>
    <name evidence="3" type="ORF">QJS10_CPA09g01977</name>
</gene>
<evidence type="ECO:0000256" key="1">
    <source>
        <dbReference type="PROSITE-ProRule" id="PRU00339"/>
    </source>
</evidence>
<dbReference type="GO" id="GO:0004860">
    <property type="term" value="F:protein kinase inhibitor activity"/>
    <property type="evidence" value="ECO:0007669"/>
    <property type="project" value="UniProtKB-KW"/>
</dbReference>
<proteinExistence type="predicted"/>
<dbReference type="InterPro" id="IPR019734">
    <property type="entry name" value="TPR_rpt"/>
</dbReference>
<keyword evidence="3" id="KW-0649">Protein kinase inhibitor</keyword>
<dbReference type="PANTHER" id="PTHR44102">
    <property type="entry name" value="PROTEIN NPG1"/>
    <property type="match status" value="1"/>
</dbReference>
<feature type="region of interest" description="Disordered" evidence="2">
    <location>
        <begin position="36"/>
        <end position="60"/>
    </location>
</feature>
<name>A0AAV9E6I7_ACOCL</name>
<evidence type="ECO:0000313" key="4">
    <source>
        <dbReference type="Proteomes" id="UP001180020"/>
    </source>
</evidence>
<dbReference type="InterPro" id="IPR043376">
    <property type="entry name" value="NPG1-like"/>
</dbReference>
<dbReference type="Pfam" id="PF13432">
    <property type="entry name" value="TPR_16"/>
    <property type="match status" value="1"/>
</dbReference>
<dbReference type="Proteomes" id="UP001180020">
    <property type="component" value="Unassembled WGS sequence"/>
</dbReference>
<feature type="compositionally biased region" description="Basic and acidic residues" evidence="2">
    <location>
        <begin position="83"/>
        <end position="92"/>
    </location>
</feature>
<comment type="caution">
    <text evidence="3">The sequence shown here is derived from an EMBL/GenBank/DDBJ whole genome shotgun (WGS) entry which is preliminary data.</text>
</comment>
<feature type="compositionally biased region" description="Polar residues" evidence="2">
    <location>
        <begin position="276"/>
        <end position="291"/>
    </location>
</feature>
<reference evidence="3" key="2">
    <citation type="submission" date="2023-06" db="EMBL/GenBank/DDBJ databases">
        <authorList>
            <person name="Ma L."/>
            <person name="Liu K.-W."/>
            <person name="Li Z."/>
            <person name="Hsiao Y.-Y."/>
            <person name="Qi Y."/>
            <person name="Fu T."/>
            <person name="Tang G."/>
            <person name="Zhang D."/>
            <person name="Sun W.-H."/>
            <person name="Liu D.-K."/>
            <person name="Li Y."/>
            <person name="Chen G.-Z."/>
            <person name="Liu X.-D."/>
            <person name="Liao X.-Y."/>
            <person name="Jiang Y.-T."/>
            <person name="Yu X."/>
            <person name="Hao Y."/>
            <person name="Huang J."/>
            <person name="Zhao X.-W."/>
            <person name="Ke S."/>
            <person name="Chen Y.-Y."/>
            <person name="Wu W.-L."/>
            <person name="Hsu J.-L."/>
            <person name="Lin Y.-F."/>
            <person name="Huang M.-D."/>
            <person name="Li C.-Y."/>
            <person name="Huang L."/>
            <person name="Wang Z.-W."/>
            <person name="Zhao X."/>
            <person name="Zhong W.-Y."/>
            <person name="Peng D.-H."/>
            <person name="Ahmad S."/>
            <person name="Lan S."/>
            <person name="Zhang J.-S."/>
            <person name="Tsai W.-C."/>
            <person name="Van De Peer Y."/>
            <person name="Liu Z.-J."/>
        </authorList>
    </citation>
    <scope>NUCLEOTIDE SEQUENCE</scope>
    <source>
        <strain evidence="3">CP</strain>
        <tissue evidence="3">Leaves</tissue>
    </source>
</reference>
<protein>
    <submittedName>
        <fullName evidence="3">Cyclin-dependent kinase inhibitor 5</fullName>
    </submittedName>
</protein>
<reference evidence="3" key="1">
    <citation type="journal article" date="2023" name="Nat. Commun.">
        <title>Diploid and tetraploid genomes of Acorus and the evolution of monocots.</title>
        <authorList>
            <person name="Ma L."/>
            <person name="Liu K.W."/>
            <person name="Li Z."/>
            <person name="Hsiao Y.Y."/>
            <person name="Qi Y."/>
            <person name="Fu T."/>
            <person name="Tang G.D."/>
            <person name="Zhang D."/>
            <person name="Sun W.H."/>
            <person name="Liu D.K."/>
            <person name="Li Y."/>
            <person name="Chen G.Z."/>
            <person name="Liu X.D."/>
            <person name="Liao X.Y."/>
            <person name="Jiang Y.T."/>
            <person name="Yu X."/>
            <person name="Hao Y."/>
            <person name="Huang J."/>
            <person name="Zhao X.W."/>
            <person name="Ke S."/>
            <person name="Chen Y.Y."/>
            <person name="Wu W.L."/>
            <person name="Hsu J.L."/>
            <person name="Lin Y.F."/>
            <person name="Huang M.D."/>
            <person name="Li C.Y."/>
            <person name="Huang L."/>
            <person name="Wang Z.W."/>
            <person name="Zhao X."/>
            <person name="Zhong W.Y."/>
            <person name="Peng D.H."/>
            <person name="Ahmad S."/>
            <person name="Lan S."/>
            <person name="Zhang J.S."/>
            <person name="Tsai W.C."/>
            <person name="Van de Peer Y."/>
            <person name="Liu Z.J."/>
        </authorList>
    </citation>
    <scope>NUCLEOTIDE SEQUENCE</scope>
    <source>
        <strain evidence="3">CP</strain>
    </source>
</reference>